<feature type="region of interest" description="Disordered" evidence="1">
    <location>
        <begin position="87"/>
        <end position="106"/>
    </location>
</feature>
<dbReference type="EMBL" id="DRUB01000211">
    <property type="protein sequence ID" value="HHR97193.1"/>
    <property type="molecule type" value="Genomic_DNA"/>
</dbReference>
<name>A0A7C5YZH0_9CREN</name>
<proteinExistence type="predicted"/>
<sequence length="106" mass="12361">MSYGWEAKWIRRKFKMAEGIEIETCYDIVSNLILCPICVNISKVCPSITEPSSTLVSNATYFFSPEDLFHHMRAHAKMTEWSRIYTVSEEEEEPEEEEELEEDSST</sequence>
<evidence type="ECO:0000313" key="2">
    <source>
        <dbReference type="EMBL" id="HHR97193.1"/>
    </source>
</evidence>
<organism evidence="2">
    <name type="scientific">Ignisphaera aggregans</name>
    <dbReference type="NCBI Taxonomy" id="334771"/>
    <lineage>
        <taxon>Archaea</taxon>
        <taxon>Thermoproteota</taxon>
        <taxon>Thermoprotei</taxon>
        <taxon>Desulfurococcales</taxon>
        <taxon>Desulfurococcaceae</taxon>
        <taxon>Ignisphaera</taxon>
    </lineage>
</organism>
<protein>
    <submittedName>
        <fullName evidence="2">Uncharacterized protein</fullName>
    </submittedName>
</protein>
<reference evidence="2" key="1">
    <citation type="journal article" date="2020" name="mSystems">
        <title>Genome- and Community-Level Interaction Insights into Carbon Utilization and Element Cycling Functions of Hydrothermarchaeota in Hydrothermal Sediment.</title>
        <authorList>
            <person name="Zhou Z."/>
            <person name="Liu Y."/>
            <person name="Xu W."/>
            <person name="Pan J."/>
            <person name="Luo Z.H."/>
            <person name="Li M."/>
        </authorList>
    </citation>
    <scope>NUCLEOTIDE SEQUENCE [LARGE SCALE GENOMIC DNA]</scope>
    <source>
        <strain evidence="2">SpSt-1</strain>
    </source>
</reference>
<evidence type="ECO:0000256" key="1">
    <source>
        <dbReference type="SAM" id="MobiDB-lite"/>
    </source>
</evidence>
<gene>
    <name evidence="2" type="ORF">ENL47_10475</name>
</gene>
<dbReference type="AlphaFoldDB" id="A0A7C5YZH0"/>
<feature type="compositionally biased region" description="Acidic residues" evidence="1">
    <location>
        <begin position="88"/>
        <end position="106"/>
    </location>
</feature>
<comment type="caution">
    <text evidence="2">The sequence shown here is derived from an EMBL/GenBank/DDBJ whole genome shotgun (WGS) entry which is preliminary data.</text>
</comment>
<accession>A0A7C5YZH0</accession>